<feature type="transmembrane region" description="Helical" evidence="1">
    <location>
        <begin position="49"/>
        <end position="70"/>
    </location>
</feature>
<reference evidence="3" key="1">
    <citation type="journal article" date="2019" name="Int. J. Syst. Evol. Microbiol.">
        <title>The Global Catalogue of Microorganisms (GCM) 10K type strain sequencing project: providing services to taxonomists for standard genome sequencing and annotation.</title>
        <authorList>
            <consortium name="The Broad Institute Genomics Platform"/>
            <consortium name="The Broad Institute Genome Sequencing Center for Infectious Disease"/>
            <person name="Wu L."/>
            <person name="Ma J."/>
        </authorList>
    </citation>
    <scope>NUCLEOTIDE SEQUENCE [LARGE SCALE GENOMIC DNA]</scope>
    <source>
        <strain evidence="3">JCM 17214</strain>
    </source>
</reference>
<gene>
    <name evidence="2" type="ORF">GCM10022406_39940</name>
</gene>
<comment type="caution">
    <text evidence="2">The sequence shown here is derived from an EMBL/GenBank/DDBJ whole genome shotgun (WGS) entry which is preliminary data.</text>
</comment>
<keyword evidence="1" id="KW-0472">Membrane</keyword>
<organism evidence="2 3">
    <name type="scientific">Hymenobacter algoricola</name>
    <dbReference type="NCBI Taxonomy" id="486267"/>
    <lineage>
        <taxon>Bacteria</taxon>
        <taxon>Pseudomonadati</taxon>
        <taxon>Bacteroidota</taxon>
        <taxon>Cytophagia</taxon>
        <taxon>Cytophagales</taxon>
        <taxon>Hymenobacteraceae</taxon>
        <taxon>Hymenobacter</taxon>
    </lineage>
</organism>
<keyword evidence="1" id="KW-0812">Transmembrane</keyword>
<feature type="transmembrane region" description="Helical" evidence="1">
    <location>
        <begin position="18"/>
        <end position="37"/>
    </location>
</feature>
<dbReference type="RefSeq" id="WP_345117784.1">
    <property type="nucleotide sequence ID" value="NZ_BAABDH010000113.1"/>
</dbReference>
<name>A0ABP7NUW9_9BACT</name>
<dbReference type="Proteomes" id="UP001499909">
    <property type="component" value="Unassembled WGS sequence"/>
</dbReference>
<evidence type="ECO:0000256" key="1">
    <source>
        <dbReference type="SAM" id="Phobius"/>
    </source>
</evidence>
<evidence type="ECO:0000313" key="2">
    <source>
        <dbReference type="EMBL" id="GAA3954357.1"/>
    </source>
</evidence>
<sequence>MTTLLHFARLVLRLVPPLLWWALGGLVFSLLNNVFHAELWPSTPAARPVVLTLLFGCLLTLPWIAARVAWRLSDAVESYFWKAVWRFAALAGYGGAVLSLLGGMVAIGFMWTEWIASN</sequence>
<dbReference type="EMBL" id="BAABDH010000113">
    <property type="protein sequence ID" value="GAA3954357.1"/>
    <property type="molecule type" value="Genomic_DNA"/>
</dbReference>
<protein>
    <submittedName>
        <fullName evidence="2">Uncharacterized protein</fullName>
    </submittedName>
</protein>
<keyword evidence="1" id="KW-1133">Transmembrane helix</keyword>
<proteinExistence type="predicted"/>
<feature type="transmembrane region" description="Helical" evidence="1">
    <location>
        <begin position="90"/>
        <end position="111"/>
    </location>
</feature>
<accession>A0ABP7NUW9</accession>
<keyword evidence="3" id="KW-1185">Reference proteome</keyword>
<evidence type="ECO:0000313" key="3">
    <source>
        <dbReference type="Proteomes" id="UP001499909"/>
    </source>
</evidence>